<name>A0ABQ9GXD0_9NEOP</name>
<organism evidence="3 4">
    <name type="scientific">Dryococelus australis</name>
    <dbReference type="NCBI Taxonomy" id="614101"/>
    <lineage>
        <taxon>Eukaryota</taxon>
        <taxon>Metazoa</taxon>
        <taxon>Ecdysozoa</taxon>
        <taxon>Arthropoda</taxon>
        <taxon>Hexapoda</taxon>
        <taxon>Insecta</taxon>
        <taxon>Pterygota</taxon>
        <taxon>Neoptera</taxon>
        <taxon>Polyneoptera</taxon>
        <taxon>Phasmatodea</taxon>
        <taxon>Verophasmatodea</taxon>
        <taxon>Anareolatae</taxon>
        <taxon>Phasmatidae</taxon>
        <taxon>Eurycanthinae</taxon>
        <taxon>Dryococelus</taxon>
    </lineage>
</organism>
<dbReference type="EMBL" id="JARBHB010000008">
    <property type="protein sequence ID" value="KAJ8876672.1"/>
    <property type="molecule type" value="Genomic_DNA"/>
</dbReference>
<dbReference type="InterPro" id="IPR040676">
    <property type="entry name" value="DUF5641"/>
</dbReference>
<evidence type="ECO:0000313" key="3">
    <source>
        <dbReference type="EMBL" id="KAJ8876672.1"/>
    </source>
</evidence>
<reference evidence="3 4" key="1">
    <citation type="submission" date="2023-02" db="EMBL/GenBank/DDBJ databases">
        <title>LHISI_Scaffold_Assembly.</title>
        <authorList>
            <person name="Stuart O.P."/>
            <person name="Cleave R."/>
            <person name="Magrath M.J.L."/>
            <person name="Mikheyev A.S."/>
        </authorList>
    </citation>
    <scope>NUCLEOTIDE SEQUENCE [LARGE SCALE GENOMIC DNA]</scope>
    <source>
        <strain evidence="3">Daus_M_001</strain>
        <tissue evidence="3">Leg muscle</tissue>
    </source>
</reference>
<evidence type="ECO:0000313" key="4">
    <source>
        <dbReference type="Proteomes" id="UP001159363"/>
    </source>
</evidence>
<comment type="caution">
    <text evidence="3">The sequence shown here is derived from an EMBL/GenBank/DDBJ whole genome shotgun (WGS) entry which is preliminary data.</text>
</comment>
<gene>
    <name evidence="3" type="ORF">PR048_021119</name>
</gene>
<evidence type="ECO:0000259" key="2">
    <source>
        <dbReference type="Pfam" id="PF18701"/>
    </source>
</evidence>
<dbReference type="Pfam" id="PF18701">
    <property type="entry name" value="DUF5641"/>
    <property type="match status" value="1"/>
</dbReference>
<proteinExistence type="predicted"/>
<feature type="domain" description="DUF5641" evidence="2">
    <location>
        <begin position="66"/>
        <end position="108"/>
    </location>
</feature>
<feature type="region of interest" description="Disordered" evidence="1">
    <location>
        <begin position="174"/>
        <end position="194"/>
    </location>
</feature>
<protein>
    <recommendedName>
        <fullName evidence="2">DUF5641 domain-containing protein</fullName>
    </recommendedName>
</protein>
<dbReference type="Proteomes" id="UP001159363">
    <property type="component" value="Chromosome 7"/>
</dbReference>
<evidence type="ECO:0000256" key="1">
    <source>
        <dbReference type="SAM" id="MobiDB-lite"/>
    </source>
</evidence>
<accession>A0ABQ9GXD0</accession>
<sequence length="194" mass="21432">MSLRQVTALRMTKNTGIPFCLTIPFRHDFHYKRRGAAVAEWLAYSPPTKAIQRDPGSIPGMATRINNNLPPLPRRLGRITKTLPGSDGIVQVAQVLTQQGVETRHAVKCPLPCSLYREQPLHMERSSGSEPPEARSCPHAGLCSGSSAAGHKARRGLWVGRRVCRLQWRHRTCVFSPPPPPPGSTPRDRPSRGP</sequence>
<keyword evidence="4" id="KW-1185">Reference proteome</keyword>